<dbReference type="InterPro" id="IPR001647">
    <property type="entry name" value="HTH_TetR"/>
</dbReference>
<keyword evidence="3" id="KW-0804">Transcription</keyword>
<dbReference type="OrthoDB" id="5816932at2"/>
<dbReference type="Gene3D" id="1.10.357.10">
    <property type="entry name" value="Tetracycline Repressor, domain 2"/>
    <property type="match status" value="1"/>
</dbReference>
<dbReference type="InterPro" id="IPR023772">
    <property type="entry name" value="DNA-bd_HTH_TetR-type_CS"/>
</dbReference>
<dbReference type="PROSITE" id="PS50977">
    <property type="entry name" value="HTH_TETR_2"/>
    <property type="match status" value="1"/>
</dbReference>
<dbReference type="PROSITE" id="PS01081">
    <property type="entry name" value="HTH_TETR_1"/>
    <property type="match status" value="1"/>
</dbReference>
<dbReference type="EMBL" id="CP016634">
    <property type="protein sequence ID" value="ANY90615.1"/>
    <property type="molecule type" value="Genomic_DNA"/>
</dbReference>
<sequence length="205" mass="23251">MARKTAAEAERTRQRIIEAAAEVFASQGVPDTTLEQIARRAGVTRGAVYWHFKDKQDLLRNVLSSIEHPLELAFSVETDLDHAWELMIAAMVDAVSLRSSRQLSEILIFHGLDDTGEIHHRLMKAREHFTRYLDLVLDCAIKRGELPACLDKHTVVEMFKGLTTGLLYEGLKNNEHECHVIRATLQSFLVLLRAPPLPLQSKLEF</sequence>
<keyword evidence="2" id="KW-0238">DNA-binding</keyword>
<dbReference type="SUPFAM" id="SSF46689">
    <property type="entry name" value="Homeodomain-like"/>
    <property type="match status" value="1"/>
</dbReference>
<accession>A0A1B2FEH4</accession>
<reference evidence="4" key="1">
    <citation type="submission" date="2016-07" db="EMBL/GenBank/DDBJ databases">
        <title>New class B carbapenemase carried by novel plasmid in Pseudomonas putida enviromental strain in eastern Amazonia.</title>
        <authorList>
            <person name="Souza C.O."/>
            <person name="Lima K.V."/>
            <person name="Brasiliense D.M."/>
            <person name="Perez-Chaparro P.J."/>
            <person name="Mamizuka E.M."/>
            <person name="Lima M.O."/>
            <person name="Lima L.N."/>
            <person name="McCulloch J.A."/>
        </authorList>
    </citation>
    <scope>NUCLEOTIDE SEQUENCE [LARGE SCALE GENOMIC DNA]</scope>
    <source>
        <strain evidence="4">IEC33019</strain>
    </source>
</reference>
<evidence type="ECO:0000256" key="2">
    <source>
        <dbReference type="ARBA" id="ARBA00023125"/>
    </source>
</evidence>
<dbReference type="SUPFAM" id="SSF48498">
    <property type="entry name" value="Tetracyclin repressor-like, C-terminal domain"/>
    <property type="match status" value="1"/>
</dbReference>
<evidence type="ECO:0000313" key="4">
    <source>
        <dbReference type="EMBL" id="ANY90615.1"/>
    </source>
</evidence>
<dbReference type="GO" id="GO:0000976">
    <property type="term" value="F:transcription cis-regulatory region binding"/>
    <property type="evidence" value="ECO:0007669"/>
    <property type="project" value="TreeGrafter"/>
</dbReference>
<dbReference type="Pfam" id="PF00440">
    <property type="entry name" value="TetR_N"/>
    <property type="match status" value="1"/>
</dbReference>
<name>A0A1B2FEH4_PSEPU</name>
<dbReference type="InterPro" id="IPR009057">
    <property type="entry name" value="Homeodomain-like_sf"/>
</dbReference>
<dbReference type="RefSeq" id="WP_015272279.1">
    <property type="nucleotide sequence ID" value="NZ_CP016634.1"/>
</dbReference>
<organism evidence="4">
    <name type="scientific">Pseudomonas putida</name>
    <name type="common">Arthrobacter siderocapsulatus</name>
    <dbReference type="NCBI Taxonomy" id="303"/>
    <lineage>
        <taxon>Bacteria</taxon>
        <taxon>Pseudomonadati</taxon>
        <taxon>Pseudomonadota</taxon>
        <taxon>Gammaproteobacteria</taxon>
        <taxon>Pseudomonadales</taxon>
        <taxon>Pseudomonadaceae</taxon>
        <taxon>Pseudomonas</taxon>
    </lineage>
</organism>
<evidence type="ECO:0000256" key="1">
    <source>
        <dbReference type="ARBA" id="ARBA00023015"/>
    </source>
</evidence>
<proteinExistence type="predicted"/>
<dbReference type="PANTHER" id="PTHR30055">
    <property type="entry name" value="HTH-TYPE TRANSCRIPTIONAL REGULATOR RUTR"/>
    <property type="match status" value="1"/>
</dbReference>
<dbReference type="AlphaFoldDB" id="A0A1B2FEH4"/>
<evidence type="ECO:0000256" key="3">
    <source>
        <dbReference type="ARBA" id="ARBA00023163"/>
    </source>
</evidence>
<protein>
    <submittedName>
        <fullName evidence="4">HTH-type transcriptional regulator SrpR</fullName>
    </submittedName>
</protein>
<dbReference type="InterPro" id="IPR050109">
    <property type="entry name" value="HTH-type_TetR-like_transc_reg"/>
</dbReference>
<dbReference type="GO" id="GO:0003700">
    <property type="term" value="F:DNA-binding transcription factor activity"/>
    <property type="evidence" value="ECO:0007669"/>
    <property type="project" value="TreeGrafter"/>
</dbReference>
<keyword evidence="1" id="KW-0805">Transcription regulation</keyword>
<dbReference type="PANTHER" id="PTHR30055:SF234">
    <property type="entry name" value="HTH-TYPE TRANSCRIPTIONAL REGULATOR BETI"/>
    <property type="match status" value="1"/>
</dbReference>
<gene>
    <name evidence="4" type="primary">srpR_2</name>
    <name evidence="4" type="ORF">IEC33019_5135</name>
</gene>
<dbReference type="PRINTS" id="PR00455">
    <property type="entry name" value="HTHTETR"/>
</dbReference>
<dbReference type="InterPro" id="IPR036271">
    <property type="entry name" value="Tet_transcr_reg_TetR-rel_C_sf"/>
</dbReference>